<evidence type="ECO:0000256" key="3">
    <source>
        <dbReference type="ARBA" id="ARBA00023015"/>
    </source>
</evidence>
<evidence type="ECO:0000256" key="2">
    <source>
        <dbReference type="ARBA" id="ARBA00016807"/>
    </source>
</evidence>
<comment type="function">
    <text evidence="5">Involved in transvection phenomena (= synapsis-dependent gene expression), where the synaptic pairing of chromosomes carrying genes with which zeste interacts influences the expression of these genes. Zeste binds to DNA and stimulates transcription from a nearby promoter.</text>
</comment>
<keyword evidence="4" id="KW-0804">Transcription</keyword>
<dbReference type="AlphaFoldDB" id="A0A5E4Q8X8"/>
<name>A0A5E4Q8X8_9NEOP</name>
<evidence type="ECO:0000256" key="1">
    <source>
        <dbReference type="ARBA" id="ARBA00011764"/>
    </source>
</evidence>
<evidence type="ECO:0000259" key="6">
    <source>
        <dbReference type="Pfam" id="PF13873"/>
    </source>
</evidence>
<keyword evidence="8" id="KW-1185">Reference proteome</keyword>
<accession>A0A5E4Q8X8</accession>
<gene>
    <name evidence="7" type="ORF">LSINAPIS_LOCUS5943</name>
</gene>
<feature type="domain" description="Myb/SANT-like DNA-binding" evidence="6">
    <location>
        <begin position="7"/>
        <end position="81"/>
    </location>
</feature>
<dbReference type="InterPro" id="IPR028002">
    <property type="entry name" value="Myb_DNA-bind_5"/>
</dbReference>
<dbReference type="Proteomes" id="UP000324832">
    <property type="component" value="Unassembled WGS sequence"/>
</dbReference>
<dbReference type="PANTHER" id="PTHR21411">
    <property type="entry name" value="APONTIC"/>
    <property type="match status" value="1"/>
</dbReference>
<evidence type="ECO:0000313" key="7">
    <source>
        <dbReference type="EMBL" id="VVC93843.1"/>
    </source>
</evidence>
<evidence type="ECO:0000256" key="5">
    <source>
        <dbReference type="ARBA" id="ARBA00025466"/>
    </source>
</evidence>
<comment type="subunit">
    <text evidence="1">Self-associates forming complexes of several hundred monomers.</text>
</comment>
<evidence type="ECO:0000313" key="8">
    <source>
        <dbReference type="Proteomes" id="UP000324832"/>
    </source>
</evidence>
<organism evidence="7 8">
    <name type="scientific">Leptidea sinapis</name>
    <dbReference type="NCBI Taxonomy" id="189913"/>
    <lineage>
        <taxon>Eukaryota</taxon>
        <taxon>Metazoa</taxon>
        <taxon>Ecdysozoa</taxon>
        <taxon>Arthropoda</taxon>
        <taxon>Hexapoda</taxon>
        <taxon>Insecta</taxon>
        <taxon>Pterygota</taxon>
        <taxon>Neoptera</taxon>
        <taxon>Endopterygota</taxon>
        <taxon>Lepidoptera</taxon>
        <taxon>Glossata</taxon>
        <taxon>Ditrysia</taxon>
        <taxon>Papilionoidea</taxon>
        <taxon>Pieridae</taxon>
        <taxon>Dismorphiinae</taxon>
        <taxon>Leptidea</taxon>
    </lineage>
</organism>
<dbReference type="Pfam" id="PF13873">
    <property type="entry name" value="Myb_DNA-bind_5"/>
    <property type="match status" value="1"/>
</dbReference>
<sequence length="104" mass="12232">MDKVKKRAPNYTENEKQNLLELVAKYKDIVDCKRTGSFYINKKQIAWAKIADEYNSFCTTGPRNMRTPKHFYNNIKHHARKVSAIENKQRYLSEEAHTIEGPDN</sequence>
<dbReference type="PANTHER" id="PTHR21411:SF0">
    <property type="entry name" value="REGULATORY PROTEIN ZESTE"/>
    <property type="match status" value="1"/>
</dbReference>
<protein>
    <recommendedName>
        <fullName evidence="2">Regulatory protein zeste</fullName>
    </recommendedName>
</protein>
<reference evidence="7 8" key="1">
    <citation type="submission" date="2017-07" db="EMBL/GenBank/DDBJ databases">
        <authorList>
            <person name="Talla V."/>
            <person name="Backstrom N."/>
        </authorList>
    </citation>
    <scope>NUCLEOTIDE SEQUENCE [LARGE SCALE GENOMIC DNA]</scope>
</reference>
<evidence type="ECO:0000256" key="4">
    <source>
        <dbReference type="ARBA" id="ARBA00023163"/>
    </source>
</evidence>
<dbReference type="EMBL" id="FZQP02001782">
    <property type="protein sequence ID" value="VVC93843.1"/>
    <property type="molecule type" value="Genomic_DNA"/>
</dbReference>
<keyword evidence="3" id="KW-0805">Transcription regulation</keyword>
<proteinExistence type="predicted"/>